<dbReference type="GO" id="GO:0030973">
    <property type="term" value="F:molybdate ion binding"/>
    <property type="evidence" value="ECO:0007669"/>
    <property type="project" value="TreeGrafter"/>
</dbReference>
<dbReference type="SUPFAM" id="SSF53850">
    <property type="entry name" value="Periplasmic binding protein-like II"/>
    <property type="match status" value="1"/>
</dbReference>
<evidence type="ECO:0000256" key="3">
    <source>
        <dbReference type="ARBA" id="ARBA00022723"/>
    </source>
</evidence>
<keyword evidence="6" id="KW-0812">Transmembrane</keyword>
<evidence type="ECO:0000256" key="4">
    <source>
        <dbReference type="ARBA" id="ARBA00022729"/>
    </source>
</evidence>
<protein>
    <submittedName>
        <fullName evidence="7">Molybdenum ABC transporter periplasmic molybdate-binding protein</fullName>
    </submittedName>
</protein>
<dbReference type="KEGG" id="ttq:NIES37_39070"/>
<dbReference type="InterPro" id="IPR005950">
    <property type="entry name" value="ModA"/>
</dbReference>
<keyword evidence="2 5" id="KW-0500">Molybdenum</keyword>
<dbReference type="AlphaFoldDB" id="A0A1Z4N2K0"/>
<keyword evidence="3 5" id="KW-0479">Metal-binding</keyword>
<accession>A0A1Z4N2K0</accession>
<name>A0A1Z4N2K0_9CYAN</name>
<dbReference type="GO" id="GO:1901359">
    <property type="term" value="F:tungstate binding"/>
    <property type="evidence" value="ECO:0007669"/>
    <property type="project" value="UniProtKB-ARBA"/>
</dbReference>
<dbReference type="Gene3D" id="3.40.190.10">
    <property type="entry name" value="Periplasmic binding protein-like II"/>
    <property type="match status" value="2"/>
</dbReference>
<keyword evidence="4" id="KW-0732">Signal</keyword>
<organism evidence="7 8">
    <name type="scientific">Tolypothrix tenuis PCC 7101</name>
    <dbReference type="NCBI Taxonomy" id="231146"/>
    <lineage>
        <taxon>Bacteria</taxon>
        <taxon>Bacillati</taxon>
        <taxon>Cyanobacteriota</taxon>
        <taxon>Cyanophyceae</taxon>
        <taxon>Nostocales</taxon>
        <taxon>Tolypothrichaceae</taxon>
        <taxon>Tolypothrix</taxon>
    </lineage>
</organism>
<dbReference type="PANTHER" id="PTHR30632">
    <property type="entry name" value="MOLYBDATE-BINDING PERIPLASMIC PROTEIN"/>
    <property type="match status" value="1"/>
</dbReference>
<dbReference type="RefSeq" id="WP_096578429.1">
    <property type="nucleotide sequence ID" value="NZ_CAWNJS010000001.1"/>
</dbReference>
<dbReference type="NCBIfam" id="TIGR01256">
    <property type="entry name" value="modA"/>
    <property type="match status" value="1"/>
</dbReference>
<evidence type="ECO:0000313" key="7">
    <source>
        <dbReference type="EMBL" id="BAY99924.1"/>
    </source>
</evidence>
<evidence type="ECO:0000256" key="5">
    <source>
        <dbReference type="PIRSR" id="PIRSR004846-1"/>
    </source>
</evidence>
<dbReference type="GO" id="GO:0015689">
    <property type="term" value="P:molybdate ion transport"/>
    <property type="evidence" value="ECO:0007669"/>
    <property type="project" value="InterPro"/>
</dbReference>
<evidence type="ECO:0000313" key="8">
    <source>
        <dbReference type="Proteomes" id="UP000218785"/>
    </source>
</evidence>
<dbReference type="PIRSF" id="PIRSF004846">
    <property type="entry name" value="ModA"/>
    <property type="match status" value="1"/>
</dbReference>
<proteinExistence type="inferred from homology"/>
<dbReference type="InterPro" id="IPR050682">
    <property type="entry name" value="ModA/WtpA"/>
</dbReference>
<comment type="similarity">
    <text evidence="1">Belongs to the bacterial solute-binding protein ModA family.</text>
</comment>
<evidence type="ECO:0000256" key="1">
    <source>
        <dbReference type="ARBA" id="ARBA00009175"/>
    </source>
</evidence>
<sequence>MKLIARPLRRYFFYLSLLVVTLALTFIPGILPTIAQQANAATLTVSAGAGLKPVLEDVQKVYKQQQPNINITYNFAASGVLQRQIEQGANIDVFIAASTKNMNELQQQGLLLSETRKNLIKSRIALIASKNTTGISSFQDLNKQIVKKIAIGEPRSVPLGMYAEEVFKYLGITEQVKPKLVYARSALEIVTFVESGNVDVGIVHDTTVKTSDKVKILALAPEAAHSPVVYPVAVLKNSKNQVAAKSFVQFLFSKKAKSLYKNYGYTLP</sequence>
<dbReference type="Proteomes" id="UP000218785">
    <property type="component" value="Chromosome"/>
</dbReference>
<reference evidence="7 8" key="1">
    <citation type="submission" date="2017-06" db="EMBL/GenBank/DDBJ databases">
        <title>Genome sequencing of cyanobaciteial culture collection at National Institute for Environmental Studies (NIES).</title>
        <authorList>
            <person name="Hirose Y."/>
            <person name="Shimura Y."/>
            <person name="Fujisawa T."/>
            <person name="Nakamura Y."/>
            <person name="Kawachi M."/>
        </authorList>
    </citation>
    <scope>NUCLEOTIDE SEQUENCE [LARGE SCALE GENOMIC DNA]</scope>
    <source>
        <strain evidence="7 8">NIES-37</strain>
    </source>
</reference>
<keyword evidence="6" id="KW-0472">Membrane</keyword>
<keyword evidence="6" id="KW-1133">Transmembrane helix</keyword>
<evidence type="ECO:0000256" key="2">
    <source>
        <dbReference type="ARBA" id="ARBA00022505"/>
    </source>
</evidence>
<dbReference type="EMBL" id="AP018248">
    <property type="protein sequence ID" value="BAY99924.1"/>
    <property type="molecule type" value="Genomic_DNA"/>
</dbReference>
<dbReference type="FunFam" id="3.40.190.10:FF:000035">
    <property type="entry name" value="Molybdate ABC transporter substrate-binding protein"/>
    <property type="match status" value="1"/>
</dbReference>
<evidence type="ECO:0000256" key="6">
    <source>
        <dbReference type="SAM" id="Phobius"/>
    </source>
</evidence>
<feature type="transmembrane region" description="Helical" evidence="6">
    <location>
        <begin position="12"/>
        <end position="31"/>
    </location>
</feature>
<dbReference type="Pfam" id="PF13531">
    <property type="entry name" value="SBP_bac_11"/>
    <property type="match status" value="1"/>
</dbReference>
<keyword evidence="8" id="KW-1185">Reference proteome</keyword>
<gene>
    <name evidence="7" type="ORF">NIES37_39070</name>
</gene>
<feature type="binding site" evidence="5">
    <location>
        <position position="78"/>
    </location>
    <ligand>
        <name>molybdate</name>
        <dbReference type="ChEBI" id="CHEBI:36264"/>
    </ligand>
</feature>
<dbReference type="PANTHER" id="PTHR30632:SF0">
    <property type="entry name" value="SULFATE-BINDING PROTEIN"/>
    <property type="match status" value="1"/>
</dbReference>
<dbReference type="GO" id="GO:0046872">
    <property type="term" value="F:metal ion binding"/>
    <property type="evidence" value="ECO:0007669"/>
    <property type="project" value="UniProtKB-KW"/>
</dbReference>